<evidence type="ECO:0000313" key="2">
    <source>
        <dbReference type="Proteomes" id="UP001146067"/>
    </source>
</evidence>
<comment type="caution">
    <text evidence="1">The sequence shown here is derived from an EMBL/GenBank/DDBJ whole genome shotgun (WGS) entry which is preliminary data.</text>
</comment>
<sequence>MTDIDTETHAAGEDIDWEAFAAAETQQFRDDIQAFREAANTLVRERAAECNFEYDDLLEAMVYGLALITEEFRSYSYFVTDMWPTAVGREAEDAAEHLAESARRLAAVYGQIHALPQVPDNGTTRSAR</sequence>
<dbReference type="EMBL" id="JAPZVP010000006">
    <property type="protein sequence ID" value="MDA1359782.1"/>
    <property type="molecule type" value="Genomic_DNA"/>
</dbReference>
<dbReference type="AlphaFoldDB" id="A0A9X3P7N8"/>
<keyword evidence="2" id="KW-1185">Reference proteome</keyword>
<name>A0A9X3P7N8_9ACTN</name>
<protein>
    <submittedName>
        <fullName evidence="1">Uncharacterized protein</fullName>
    </submittedName>
</protein>
<dbReference type="Proteomes" id="UP001146067">
    <property type="component" value="Unassembled WGS sequence"/>
</dbReference>
<dbReference type="RefSeq" id="WP_270109665.1">
    <property type="nucleotide sequence ID" value="NZ_JAPZVP010000006.1"/>
</dbReference>
<organism evidence="1 2">
    <name type="scientific">Glycomyces luteolus</name>
    <dbReference type="NCBI Taxonomy" id="2670330"/>
    <lineage>
        <taxon>Bacteria</taxon>
        <taxon>Bacillati</taxon>
        <taxon>Actinomycetota</taxon>
        <taxon>Actinomycetes</taxon>
        <taxon>Glycomycetales</taxon>
        <taxon>Glycomycetaceae</taxon>
        <taxon>Glycomyces</taxon>
    </lineage>
</organism>
<evidence type="ECO:0000313" key="1">
    <source>
        <dbReference type="EMBL" id="MDA1359782.1"/>
    </source>
</evidence>
<reference evidence="1" key="1">
    <citation type="submission" date="2022-12" db="EMBL/GenBank/DDBJ databases">
        <title>Gycomyces niveus sp.nov.,a novel actinomycete isolated from soil in Shouguan.</title>
        <authorList>
            <person name="Yang X."/>
        </authorList>
    </citation>
    <scope>NUCLEOTIDE SEQUENCE</scope>
    <source>
        <strain evidence="1">NEAU-A15</strain>
    </source>
</reference>
<accession>A0A9X3P7N8</accession>
<proteinExistence type="predicted"/>
<gene>
    <name evidence="1" type="ORF">O1R50_09120</name>
</gene>